<dbReference type="Proteomes" id="UP000281553">
    <property type="component" value="Unassembled WGS sequence"/>
</dbReference>
<protein>
    <submittedName>
        <fullName evidence="2">Uncharacterized protein</fullName>
    </submittedName>
</protein>
<proteinExistence type="predicted"/>
<accession>A0A3P6PVJ9</accession>
<dbReference type="EMBL" id="UYRU01007721">
    <property type="protein sequence ID" value="VDK41372.1"/>
    <property type="molecule type" value="Genomic_DNA"/>
</dbReference>
<dbReference type="AlphaFoldDB" id="A0A3P6PVJ9"/>
<dbReference type="OrthoDB" id="6265634at2759"/>
<name>A0A3P6PVJ9_DIBLA</name>
<reference evidence="2 3" key="1">
    <citation type="submission" date="2018-11" db="EMBL/GenBank/DDBJ databases">
        <authorList>
            <consortium name="Pathogen Informatics"/>
        </authorList>
    </citation>
    <scope>NUCLEOTIDE SEQUENCE [LARGE SCALE GENOMIC DNA]</scope>
</reference>
<gene>
    <name evidence="2" type="ORF">DILT_LOCUS1233</name>
</gene>
<evidence type="ECO:0000313" key="2">
    <source>
        <dbReference type="EMBL" id="VDK41372.1"/>
    </source>
</evidence>
<sequence length="99" mass="11271">MLLFEGEPLLFTLFGLSVLSLLIGGCMWGVGTDTNDHPRYVAGISVFFFGTGCCVCFIIVFVYKHIKKMRIRKRDLAEVVRLQNEFAENEGFVEEQEDD</sequence>
<feature type="transmembrane region" description="Helical" evidence="1">
    <location>
        <begin position="42"/>
        <end position="63"/>
    </location>
</feature>
<keyword evidence="1" id="KW-0812">Transmembrane</keyword>
<evidence type="ECO:0000313" key="3">
    <source>
        <dbReference type="Proteomes" id="UP000281553"/>
    </source>
</evidence>
<feature type="transmembrane region" description="Helical" evidence="1">
    <location>
        <begin position="9"/>
        <end position="30"/>
    </location>
</feature>
<keyword evidence="3" id="KW-1185">Reference proteome</keyword>
<keyword evidence="1" id="KW-1133">Transmembrane helix</keyword>
<keyword evidence="1" id="KW-0472">Membrane</keyword>
<organism evidence="2 3">
    <name type="scientific">Dibothriocephalus latus</name>
    <name type="common">Fish tapeworm</name>
    <name type="synonym">Diphyllobothrium latum</name>
    <dbReference type="NCBI Taxonomy" id="60516"/>
    <lineage>
        <taxon>Eukaryota</taxon>
        <taxon>Metazoa</taxon>
        <taxon>Spiralia</taxon>
        <taxon>Lophotrochozoa</taxon>
        <taxon>Platyhelminthes</taxon>
        <taxon>Cestoda</taxon>
        <taxon>Eucestoda</taxon>
        <taxon>Diphyllobothriidea</taxon>
        <taxon>Diphyllobothriidae</taxon>
        <taxon>Dibothriocephalus</taxon>
    </lineage>
</organism>
<evidence type="ECO:0000256" key="1">
    <source>
        <dbReference type="SAM" id="Phobius"/>
    </source>
</evidence>